<keyword evidence="3" id="KW-1185">Reference proteome</keyword>
<comment type="caution">
    <text evidence="2">The sequence shown here is derived from an EMBL/GenBank/DDBJ whole genome shotgun (WGS) entry which is preliminary data.</text>
</comment>
<evidence type="ECO:0000313" key="2">
    <source>
        <dbReference type="EMBL" id="KAI5312603.1"/>
    </source>
</evidence>
<dbReference type="PANTHER" id="PTHR48475:SF1">
    <property type="entry name" value="RNASE H TYPE-1 DOMAIN-CONTAINING PROTEIN"/>
    <property type="match status" value="1"/>
</dbReference>
<dbReference type="PANTHER" id="PTHR48475">
    <property type="entry name" value="RIBONUCLEASE H"/>
    <property type="match status" value="1"/>
</dbReference>
<dbReference type="EMBL" id="JAJFAZ020000008">
    <property type="protein sequence ID" value="KAI5312603.1"/>
    <property type="molecule type" value="Genomic_DNA"/>
</dbReference>
<feature type="compositionally biased region" description="Basic and acidic residues" evidence="1">
    <location>
        <begin position="137"/>
        <end position="147"/>
    </location>
</feature>
<dbReference type="SUPFAM" id="SSF56672">
    <property type="entry name" value="DNA/RNA polymerases"/>
    <property type="match status" value="1"/>
</dbReference>
<feature type="region of interest" description="Disordered" evidence="1">
    <location>
        <begin position="137"/>
        <end position="160"/>
    </location>
</feature>
<evidence type="ECO:0000313" key="3">
    <source>
        <dbReference type="Proteomes" id="UP001054821"/>
    </source>
</evidence>
<sequence length="205" mass="23179">MFAWSLSDMPGIDPNIICYRLHVNSACKPVAQKRHNFAPKRVAIIEAKIDKLLATSFIEELLSFMDAYSGYNQILMHEDDKAKTSFIIERETYCYKTQQWDIELSQYDILYRSKTAIKAQALTDFVEEFTLSTEEEKLVNQKKESSKADGTSSEPSQPRDMWHLRLDGASNQKRAGAGVVITTPDGTLLEQVITLGFSASNNEAE</sequence>
<proteinExistence type="predicted"/>
<name>A0AAD4UTW0_PRUDU</name>
<gene>
    <name evidence="2" type="ORF">L3X38_041776</name>
</gene>
<reference evidence="2 3" key="1">
    <citation type="journal article" date="2022" name="G3 (Bethesda)">
        <title>Whole-genome sequence and methylome profiling of the almond [Prunus dulcis (Mill.) D.A. Webb] cultivar 'Nonpareil'.</title>
        <authorList>
            <person name="D'Amico-Willman K.M."/>
            <person name="Ouma W.Z."/>
            <person name="Meulia T."/>
            <person name="Sideli G.M."/>
            <person name="Gradziel T.M."/>
            <person name="Fresnedo-Ramirez J."/>
        </authorList>
    </citation>
    <scope>NUCLEOTIDE SEQUENCE [LARGE SCALE GENOMIC DNA]</scope>
    <source>
        <strain evidence="2">Clone GOH B32 T37-40</strain>
    </source>
</reference>
<protein>
    <submittedName>
        <fullName evidence="2">Uncharacterized protein</fullName>
    </submittedName>
</protein>
<accession>A0AAD4UTW0</accession>
<dbReference type="Proteomes" id="UP001054821">
    <property type="component" value="Chromosome 8"/>
</dbReference>
<organism evidence="2 3">
    <name type="scientific">Prunus dulcis</name>
    <name type="common">Almond</name>
    <name type="synonym">Amygdalus dulcis</name>
    <dbReference type="NCBI Taxonomy" id="3755"/>
    <lineage>
        <taxon>Eukaryota</taxon>
        <taxon>Viridiplantae</taxon>
        <taxon>Streptophyta</taxon>
        <taxon>Embryophyta</taxon>
        <taxon>Tracheophyta</taxon>
        <taxon>Spermatophyta</taxon>
        <taxon>Magnoliopsida</taxon>
        <taxon>eudicotyledons</taxon>
        <taxon>Gunneridae</taxon>
        <taxon>Pentapetalae</taxon>
        <taxon>rosids</taxon>
        <taxon>fabids</taxon>
        <taxon>Rosales</taxon>
        <taxon>Rosaceae</taxon>
        <taxon>Amygdaloideae</taxon>
        <taxon>Amygdaleae</taxon>
        <taxon>Prunus</taxon>
    </lineage>
</organism>
<dbReference type="AlphaFoldDB" id="A0AAD4UTW0"/>
<dbReference type="InterPro" id="IPR043502">
    <property type="entry name" value="DNA/RNA_pol_sf"/>
</dbReference>
<evidence type="ECO:0000256" key="1">
    <source>
        <dbReference type="SAM" id="MobiDB-lite"/>
    </source>
</evidence>